<evidence type="ECO:0000313" key="1">
    <source>
        <dbReference type="EMBL" id="TWG00045.1"/>
    </source>
</evidence>
<reference evidence="1 2" key="1">
    <citation type="submission" date="2019-06" db="EMBL/GenBank/DDBJ databases">
        <title>Sequencing the genomes of 1000 actinobacteria strains.</title>
        <authorList>
            <person name="Klenk H.-P."/>
        </authorList>
    </citation>
    <scope>NUCLEOTIDE SEQUENCE [LARGE SCALE GENOMIC DNA]</scope>
    <source>
        <strain evidence="1 2">DSM 44826</strain>
    </source>
</reference>
<evidence type="ECO:0000313" key="2">
    <source>
        <dbReference type="Proteomes" id="UP000317940"/>
    </source>
</evidence>
<comment type="caution">
    <text evidence="1">The sequence shown here is derived from an EMBL/GenBank/DDBJ whole genome shotgun (WGS) entry which is preliminary data.</text>
</comment>
<gene>
    <name evidence="1" type="ORF">FHX73_113911</name>
</gene>
<name>A0A561UL13_9ACTN</name>
<protein>
    <recommendedName>
        <fullName evidence="3">NACHT domain-containing protein</fullName>
    </recommendedName>
</protein>
<proteinExistence type="predicted"/>
<dbReference type="EMBL" id="VIWT01000001">
    <property type="protein sequence ID" value="TWG00045.1"/>
    <property type="molecule type" value="Genomic_DNA"/>
</dbReference>
<dbReference type="AlphaFoldDB" id="A0A561UL13"/>
<dbReference type="InterPro" id="IPR027417">
    <property type="entry name" value="P-loop_NTPase"/>
</dbReference>
<keyword evidence="2" id="KW-1185">Reference proteome</keyword>
<organism evidence="1 2">
    <name type="scientific">Kitasatospora viridis</name>
    <dbReference type="NCBI Taxonomy" id="281105"/>
    <lineage>
        <taxon>Bacteria</taxon>
        <taxon>Bacillati</taxon>
        <taxon>Actinomycetota</taxon>
        <taxon>Actinomycetes</taxon>
        <taxon>Kitasatosporales</taxon>
        <taxon>Streptomycetaceae</taxon>
        <taxon>Kitasatospora</taxon>
    </lineage>
</organism>
<dbReference type="Gene3D" id="3.40.50.300">
    <property type="entry name" value="P-loop containing nucleotide triphosphate hydrolases"/>
    <property type="match status" value="1"/>
</dbReference>
<dbReference type="SUPFAM" id="SSF52540">
    <property type="entry name" value="P-loop containing nucleoside triphosphate hydrolases"/>
    <property type="match status" value="1"/>
</dbReference>
<dbReference type="Proteomes" id="UP000317940">
    <property type="component" value="Unassembled WGS sequence"/>
</dbReference>
<accession>A0A561UL13</accession>
<evidence type="ECO:0008006" key="3">
    <source>
        <dbReference type="Google" id="ProtNLM"/>
    </source>
</evidence>
<sequence>MKSWKSSKRRSRRPDYILFITNVSLSGVPNTGGLDRVARELDSQCSSLGMKGWHIWHSESVGRLLEKYPDIRTSYASWVLPGDVLSELHSHLSHRKREVGRALQRYLAKEILRDLHVNLDQAGSADDLQISLADVFVDLPIGAPGDFQSRDKFTVLKRLISACDRKASKVEDGSPKDRHSRFVLVGGPGQGKSTASQFLCQLFRAKLTAGTPAGRTADMEKAIELILEHASREGLTPRANRWPVKIPLTQLADDLAHGRAKSILQFIASRVSDSSDVVVNPQDLRDWLGAFPWLVLLDGLDEVPVSSNRDQVMAAVTEFMMDTDELAADVVTVATTRPQGYTEDFSPAHYLHLELKPLNKEQALHYARKLAVARHGAQSDRTERLMSRLEQAADEVSTARLMSSPLQVTIMGVLLDRMGKAPKDRYTLFKDYYRVIYERELEKEGSSTNLLRDHRADIDTIHADVGFLLQTRSERSGDTESRIEMGEFGTIIRRRLESEGHGGAQLEALAKSISRAATDRLVFLVPSRAEEVGFEIRSLQEFWAADALMSGSDEDVRSLLRLIYASSHWRNVFLFAVGKVFADRRHLRDSVIAMVSELNSYSSREDSVTRRLLLGSRLSIHILADGMVKSPKHESVLVDLALGLMAYPAVKELEELAPALSENGKAVAQEYIDGWIHEGRRASEALLAFLATLAGLGDSWALDRLQRIYDGSGNEIRRKYLALGFEMNSTVLLSISATHLLTIQISDISRLAAGRWKRDSGRRLSLSGLPDWFRRIVGFVEHSHDNSESAPYIVLGSTRVALGLQLLGGSSLWKAMDIDGIPDGHWISMVHRFSSDPSTLALAAAVSAIERAGVDMRYDVPMFPWPIGAALHGIATGVLNHDDLAESTVVGSVEDWLRNESSWIGEVDLKAVTGEFPACLPGADSFLPLSSAVARFLDGPTLEDVKQWIPGGLDAISACSDNMHRAYLAHIVMTAVFHGSMFSRSRLPRNVWGEEEVRCLQQLSEFALAWRGRADLRWVSKLKTVDGNLINWLDQIGREWAGNVWVYRPPAAVSRAWVSDFSMTGLGVLVSFSSLDSLPKTALAKVRREWKAVRRGEITDARRRGLAALAVSSFDPCVDLGDLNDRLSSLVDGVRAGAFDVDAAIEQMQLAHDPLQHKLLLEFLDALDEVGYETWESAYEHLVSDQTSVLTSIDFASVRS</sequence>